<feature type="signal peptide" evidence="10">
    <location>
        <begin position="1"/>
        <end position="22"/>
    </location>
</feature>
<evidence type="ECO:0000259" key="11">
    <source>
        <dbReference type="PROSITE" id="PS51210"/>
    </source>
</evidence>
<dbReference type="GO" id="GO:0004623">
    <property type="term" value="F:phospholipase A2 activity"/>
    <property type="evidence" value="ECO:0007669"/>
    <property type="project" value="TreeGrafter"/>
</dbReference>
<evidence type="ECO:0000256" key="4">
    <source>
        <dbReference type="ARBA" id="ARBA00022801"/>
    </source>
</evidence>
<keyword evidence="6 9" id="KW-0443">Lipid metabolism</keyword>
<evidence type="ECO:0000256" key="10">
    <source>
        <dbReference type="RuleBase" id="RU362103"/>
    </source>
</evidence>
<keyword evidence="13" id="KW-1185">Reference proteome</keyword>
<feature type="domain" description="PLA2c" evidence="11">
    <location>
        <begin position="50"/>
        <end position="592"/>
    </location>
</feature>
<accession>E4V5J5</accession>
<dbReference type="PROSITE" id="PS51210">
    <property type="entry name" value="PLA2C"/>
    <property type="match status" value="1"/>
</dbReference>
<keyword evidence="7" id="KW-0325">Glycoprotein</keyword>
<dbReference type="Gene3D" id="3.40.1090.10">
    <property type="entry name" value="Cytosolic phospholipase A2 catalytic domain"/>
    <property type="match status" value="1"/>
</dbReference>
<dbReference type="RefSeq" id="XP_003169477.1">
    <property type="nucleotide sequence ID" value="XM_003169429.1"/>
</dbReference>
<evidence type="ECO:0000256" key="8">
    <source>
        <dbReference type="ARBA" id="ARBA00049531"/>
    </source>
</evidence>
<dbReference type="OrthoDB" id="4084751at2759"/>
<dbReference type="Pfam" id="PF01735">
    <property type="entry name" value="PLA2_B"/>
    <property type="match status" value="1"/>
</dbReference>
<evidence type="ECO:0000313" key="13">
    <source>
        <dbReference type="Proteomes" id="UP000002669"/>
    </source>
</evidence>
<dbReference type="SUPFAM" id="SSF52151">
    <property type="entry name" value="FabD/lysophospholipase-like"/>
    <property type="match status" value="1"/>
</dbReference>
<evidence type="ECO:0000256" key="1">
    <source>
        <dbReference type="ARBA" id="ARBA00008780"/>
    </source>
</evidence>
<reference evidence="13" key="1">
    <citation type="journal article" date="2012" name="MBio">
        <title>Comparative genome analysis of Trichophyton rubrum and related dermatophytes reveals candidate genes involved in infection.</title>
        <authorList>
            <person name="Martinez D.A."/>
            <person name="Oliver B.G."/>
            <person name="Graeser Y."/>
            <person name="Goldberg J.M."/>
            <person name="Li W."/>
            <person name="Martinez-Rossi N.M."/>
            <person name="Monod M."/>
            <person name="Shelest E."/>
            <person name="Barton R.C."/>
            <person name="Birch E."/>
            <person name="Brakhage A.A."/>
            <person name="Chen Z."/>
            <person name="Gurr S.J."/>
            <person name="Heiman D."/>
            <person name="Heitman J."/>
            <person name="Kosti I."/>
            <person name="Rossi A."/>
            <person name="Saif S."/>
            <person name="Samalova M."/>
            <person name="Saunders C.W."/>
            <person name="Shea T."/>
            <person name="Summerbell R.C."/>
            <person name="Xu J."/>
            <person name="Young S."/>
            <person name="Zeng Q."/>
            <person name="Birren B.W."/>
            <person name="Cuomo C.A."/>
            <person name="White T.C."/>
        </authorList>
    </citation>
    <scope>NUCLEOTIDE SEQUENCE [LARGE SCALE GENOMIC DNA]</scope>
    <source>
        <strain evidence="13">ATCC MYA-4604 / CBS 118893</strain>
    </source>
</reference>
<keyword evidence="4 9" id="KW-0378">Hydrolase</keyword>
<dbReference type="EMBL" id="DS989830">
    <property type="protein sequence ID" value="EFR05370.1"/>
    <property type="molecule type" value="Genomic_DNA"/>
</dbReference>
<proteinExistence type="inferred from homology"/>
<gene>
    <name evidence="12" type="ORF">MGYG_08381</name>
</gene>
<keyword evidence="3 10" id="KW-0732">Signal</keyword>
<comment type="catalytic activity">
    <reaction evidence="8 10">
        <text>a 1-acyl-sn-glycero-3-phosphocholine + H2O = sn-glycerol 3-phosphocholine + a fatty acid + H(+)</text>
        <dbReference type="Rhea" id="RHEA:15177"/>
        <dbReference type="ChEBI" id="CHEBI:15377"/>
        <dbReference type="ChEBI" id="CHEBI:15378"/>
        <dbReference type="ChEBI" id="CHEBI:16870"/>
        <dbReference type="ChEBI" id="CHEBI:28868"/>
        <dbReference type="ChEBI" id="CHEBI:58168"/>
        <dbReference type="EC" id="3.1.1.5"/>
    </reaction>
</comment>
<dbReference type="GO" id="GO:0005783">
    <property type="term" value="C:endoplasmic reticulum"/>
    <property type="evidence" value="ECO:0007669"/>
    <property type="project" value="TreeGrafter"/>
</dbReference>
<evidence type="ECO:0000256" key="5">
    <source>
        <dbReference type="ARBA" id="ARBA00022963"/>
    </source>
</evidence>
<dbReference type="HOGENOM" id="CLU_014602_0_0_1"/>
<dbReference type="STRING" id="535722.E4V5J5"/>
<dbReference type="eggNOG" id="KOG1325">
    <property type="taxonomic scope" value="Eukaryota"/>
</dbReference>
<organism evidence="13">
    <name type="scientific">Arthroderma gypseum (strain ATCC MYA-4604 / CBS 118893)</name>
    <name type="common">Microsporum gypseum</name>
    <dbReference type="NCBI Taxonomy" id="535722"/>
    <lineage>
        <taxon>Eukaryota</taxon>
        <taxon>Fungi</taxon>
        <taxon>Dikarya</taxon>
        <taxon>Ascomycota</taxon>
        <taxon>Pezizomycotina</taxon>
        <taxon>Eurotiomycetes</taxon>
        <taxon>Eurotiomycetidae</taxon>
        <taxon>Onygenales</taxon>
        <taxon>Arthrodermataceae</taxon>
        <taxon>Nannizzia</taxon>
    </lineage>
</organism>
<evidence type="ECO:0000313" key="12">
    <source>
        <dbReference type="EMBL" id="EFR05370.1"/>
    </source>
</evidence>
<dbReference type="GO" id="GO:0046475">
    <property type="term" value="P:glycerophospholipid catabolic process"/>
    <property type="evidence" value="ECO:0007669"/>
    <property type="project" value="TreeGrafter"/>
</dbReference>
<evidence type="ECO:0000256" key="3">
    <source>
        <dbReference type="ARBA" id="ARBA00022729"/>
    </source>
</evidence>
<dbReference type="VEuPathDB" id="FungiDB:MGYG_08381"/>
<dbReference type="InterPro" id="IPR002642">
    <property type="entry name" value="LysoPLipase_cat_dom"/>
</dbReference>
<protein>
    <recommendedName>
        <fullName evidence="2 10">Lysophospholipase</fullName>
        <ecNumber evidence="2 10">3.1.1.5</ecNumber>
    </recommendedName>
</protein>
<dbReference type="GO" id="GO:0005829">
    <property type="term" value="C:cytosol"/>
    <property type="evidence" value="ECO:0007669"/>
    <property type="project" value="TreeGrafter"/>
</dbReference>
<dbReference type="FunCoup" id="E4V5J5">
    <property type="interactions" value="74"/>
</dbReference>
<dbReference type="CDD" id="cd07203">
    <property type="entry name" value="cPLA2_Fungal_PLB"/>
    <property type="match status" value="1"/>
</dbReference>
<evidence type="ECO:0000256" key="9">
    <source>
        <dbReference type="PROSITE-ProRule" id="PRU00555"/>
    </source>
</evidence>
<comment type="similarity">
    <text evidence="1 10">Belongs to the lysophospholipase family.</text>
</comment>
<dbReference type="Proteomes" id="UP000002669">
    <property type="component" value="Unassembled WGS sequence"/>
</dbReference>
<dbReference type="EC" id="3.1.1.5" evidence="2 10"/>
<dbReference type="SMART" id="SM00022">
    <property type="entry name" value="PLAc"/>
    <property type="match status" value="1"/>
</dbReference>
<name>E4V5J5_ARTGP</name>
<sequence length="638" mass="68595">MRFTPATLGAYVLANLLPVTVGAGIPNAAADVAARALPDAPDGYAPAEVDCPPKRPAVRSAANLSQHEQDWLKERRKKTTVAMADYFSRVKIDNFDAVSYLGNHSDDVAKLPNVAIAVSGGGYRALMNGAGALQAFDSRTENSTAPGQLGGLLQSATYLSGLSGGGWLVGSIYVNNDTTITDLQKGGKNSLWQFGRSILQGPSDVSTADYYKGMIKEISRKKAAGFETSITDIWGRALSFQLINATGGGPAYTWSSIAQNPQFQTADVPFPLLVADGRNPGEKLIGGNATIFEFGPYEFGTWDPTVFGFVPTRYIGSKFNAGTLPPNEKCVRGLDNAGFIMGTSSSLFNQFALHLDSQDLPKFVKDTLRDFLTTLDENNNDIADYKPNPFLGYSNNTSPFAKVESLPLVDGGEDNQNIPFHPLIQPTRNVDVIFAIDSSADTELAWPNGNSMIATYQRSLNTTGIANGTSFPSVPDNNTFINLGLNLNPTFFGCDSSNTTSPTPLIVYIPNSPYVTYSNVSTFDLKYNNTQRNAIILNGYNVATMGNATRDSTWPTCVGCAMLSRSLERTKTSVPAACKKCFERYCWDGKLNSTTPDVYAPKLFLMGVDLTSAAQGLYSSGKLSLVTAIAAFLAIMLV</sequence>
<evidence type="ECO:0000256" key="2">
    <source>
        <dbReference type="ARBA" id="ARBA00013274"/>
    </source>
</evidence>
<dbReference type="PANTHER" id="PTHR10728">
    <property type="entry name" value="CYTOSOLIC PHOSPHOLIPASE A2"/>
    <property type="match status" value="1"/>
</dbReference>
<dbReference type="AlphaFoldDB" id="E4V5J5"/>
<dbReference type="GO" id="GO:0004622">
    <property type="term" value="F:phosphatidylcholine lysophospholipase activity"/>
    <property type="evidence" value="ECO:0007669"/>
    <property type="project" value="UniProtKB-EC"/>
</dbReference>
<dbReference type="PANTHER" id="PTHR10728:SF33">
    <property type="entry name" value="LYSOPHOSPHOLIPASE 1-RELATED"/>
    <property type="match status" value="1"/>
</dbReference>
<dbReference type="OMA" id="TDWWGRA"/>
<dbReference type="InterPro" id="IPR016035">
    <property type="entry name" value="Acyl_Trfase/lysoPLipase"/>
</dbReference>
<keyword evidence="5 9" id="KW-0442">Lipid degradation</keyword>
<feature type="chain" id="PRO_5005128092" description="Lysophospholipase" evidence="10">
    <location>
        <begin position="23"/>
        <end position="638"/>
    </location>
</feature>
<evidence type="ECO:0000256" key="6">
    <source>
        <dbReference type="ARBA" id="ARBA00023098"/>
    </source>
</evidence>
<evidence type="ECO:0000256" key="7">
    <source>
        <dbReference type="ARBA" id="ARBA00023180"/>
    </source>
</evidence>
<dbReference type="InParanoid" id="E4V5J5"/>
<dbReference type="GeneID" id="10024707"/>
<dbReference type="FunFam" id="3.40.1090.10:FF:000010">
    <property type="entry name" value="Lysophospholipase"/>
    <property type="match status" value="1"/>
</dbReference>